<comment type="caution">
    <text evidence="1">The sequence shown here is derived from an EMBL/GenBank/DDBJ whole genome shotgun (WGS) entry which is preliminary data.</text>
</comment>
<dbReference type="AlphaFoldDB" id="A0A2T3KKW2"/>
<organism evidence="1 2">
    <name type="scientific">Photobacterium kishitanii</name>
    <dbReference type="NCBI Taxonomy" id="318456"/>
    <lineage>
        <taxon>Bacteria</taxon>
        <taxon>Pseudomonadati</taxon>
        <taxon>Pseudomonadota</taxon>
        <taxon>Gammaproteobacteria</taxon>
        <taxon>Vibrionales</taxon>
        <taxon>Vibrionaceae</taxon>
        <taxon>Photobacterium</taxon>
    </lineage>
</organism>
<proteinExistence type="predicted"/>
<reference evidence="1 2" key="1">
    <citation type="submission" date="2018-01" db="EMBL/GenBank/DDBJ databases">
        <title>Whole genome sequencing of Histamine producing bacteria.</title>
        <authorList>
            <person name="Butler K."/>
        </authorList>
    </citation>
    <scope>NUCLEOTIDE SEQUENCE [LARGE SCALE GENOMIC DNA]</scope>
    <source>
        <strain evidence="1 2">FS-7.2</strain>
    </source>
</reference>
<accession>A0A2T3KKW2</accession>
<name>A0A2T3KKW2_9GAMM</name>
<evidence type="ECO:0000313" key="1">
    <source>
        <dbReference type="EMBL" id="PSV00331.1"/>
    </source>
</evidence>
<dbReference type="EMBL" id="PYNF01000003">
    <property type="protein sequence ID" value="PSV00331.1"/>
    <property type="molecule type" value="Genomic_DNA"/>
</dbReference>
<dbReference type="RefSeq" id="WP_107288961.1">
    <property type="nucleotide sequence ID" value="NZ_PYNF01000003.1"/>
</dbReference>
<sequence>MRKQPKIIGYNGGQLELTAYNEDHIFIHTGTISSQMNPKSLVVKIIKLMGKRWVEISDTVSGYREGFAISDSRDVCKIRNFMMSNYQHHILIDAAPPHALLDNIVQVSMSGVESKPDIVVFIEVEEDEDLVVLSDSFYGVYPVNKTYTEAKKSIYGVYVVRISSDENTAHVTIETKQKMHPICRTLSK</sequence>
<dbReference type="Proteomes" id="UP000241426">
    <property type="component" value="Unassembled WGS sequence"/>
</dbReference>
<protein>
    <submittedName>
        <fullName evidence="1">Uncharacterized protein</fullName>
    </submittedName>
</protein>
<evidence type="ECO:0000313" key="2">
    <source>
        <dbReference type="Proteomes" id="UP000241426"/>
    </source>
</evidence>
<gene>
    <name evidence="1" type="ORF">C9J27_04185</name>
</gene>